<dbReference type="Pfam" id="PF07714">
    <property type="entry name" value="PK_Tyr_Ser-Thr"/>
    <property type="match status" value="1"/>
</dbReference>
<keyword evidence="10 13" id="KW-0067">ATP-binding</keyword>
<evidence type="ECO:0000313" key="15">
    <source>
        <dbReference type="Ensembl" id="ENSSANP00000096631.1"/>
    </source>
</evidence>
<dbReference type="Gene3D" id="3.30.200.20">
    <property type="entry name" value="Phosphorylase Kinase, domain 1"/>
    <property type="match status" value="1"/>
</dbReference>
<dbReference type="PROSITE" id="PS50011">
    <property type="entry name" value="PROTEIN_KINASE_DOM"/>
    <property type="match status" value="1"/>
</dbReference>
<keyword evidence="9" id="KW-0418">Kinase</keyword>
<name>A0A671SIL2_9TELE</name>
<keyword evidence="16" id="KW-1185">Reference proteome</keyword>
<evidence type="ECO:0000259" key="14">
    <source>
        <dbReference type="PROSITE" id="PS50011"/>
    </source>
</evidence>
<proteinExistence type="inferred from homology"/>
<evidence type="ECO:0000256" key="6">
    <source>
        <dbReference type="ARBA" id="ARBA00022679"/>
    </source>
</evidence>
<feature type="domain" description="Protein kinase" evidence="14">
    <location>
        <begin position="46"/>
        <end position="289"/>
    </location>
</feature>
<protein>
    <recommendedName>
        <fullName evidence="3">mitogen-activated protein kinase kinase kinase</fullName>
        <ecNumber evidence="3">2.7.11.25</ecNumber>
    </recommendedName>
</protein>
<dbReference type="GO" id="GO:0004706">
    <property type="term" value="F:JUN kinase kinase kinase activity"/>
    <property type="evidence" value="ECO:0007669"/>
    <property type="project" value="TreeGrafter"/>
</dbReference>
<dbReference type="InterPro" id="IPR017441">
    <property type="entry name" value="Protein_kinase_ATP_BS"/>
</dbReference>
<evidence type="ECO:0000256" key="13">
    <source>
        <dbReference type="PROSITE-ProRule" id="PRU10141"/>
    </source>
</evidence>
<dbReference type="SMART" id="SM00220">
    <property type="entry name" value="S_TKc"/>
    <property type="match status" value="1"/>
</dbReference>
<accession>A0A671SIL2</accession>
<dbReference type="Ensembl" id="ENSSANT00000102642.1">
    <property type="protein sequence ID" value="ENSSANP00000096631.1"/>
    <property type="gene ID" value="ENSSANG00000047627.1"/>
</dbReference>
<evidence type="ECO:0000256" key="1">
    <source>
        <dbReference type="ARBA" id="ARBA00001946"/>
    </source>
</evidence>
<comment type="similarity">
    <text evidence="2">Belongs to the protein kinase superfamily. STE Ser/Thr protein kinase family. MAP kinase kinase kinase subfamily.</text>
</comment>
<keyword evidence="7" id="KW-0677">Repeat</keyword>
<dbReference type="InterPro" id="IPR001245">
    <property type="entry name" value="Ser-Thr/Tyr_kinase_cat_dom"/>
</dbReference>
<keyword evidence="5" id="KW-0723">Serine/threonine-protein kinase</keyword>
<keyword evidence="8 13" id="KW-0547">Nucleotide-binding</keyword>
<dbReference type="GO" id="GO:0005524">
    <property type="term" value="F:ATP binding"/>
    <property type="evidence" value="ECO:0007669"/>
    <property type="project" value="UniProtKB-UniRule"/>
</dbReference>
<evidence type="ECO:0000256" key="2">
    <source>
        <dbReference type="ARBA" id="ARBA00006529"/>
    </source>
</evidence>
<sequence>MSDDSGLDIVLFWKAKQSSFAFTTKHTASSRHSGSNNTTARIKVTPSFFEMIGVGGFGKVYRAIWKGKEVAVKTLESVHQEAKLFAMLRHPNIMGLLGVCLQEPNLCLVMEYARGGPLNWALAGKRIPPHTLVDWAVQIARAMLYLHCQAIVPVIHRDLKSSNSKTLDLINKTLKVTDFGLAREWHRTTKMSAAGTYAWMAPEVIRSSTFSKGILLWELLTREVPFRGIDGLAVAYGVAMNKLSLPIPSTCPEPFSRLMEDCWNVDPHARPPFTSILDQLMAIEESGFFEMPAESFQSLQDDWKLEVQEMFDQLRAKEKVYMLSKAV</sequence>
<dbReference type="InterPro" id="IPR000719">
    <property type="entry name" value="Prot_kinase_dom"/>
</dbReference>
<dbReference type="InterPro" id="IPR011009">
    <property type="entry name" value="Kinase-like_dom_sf"/>
</dbReference>
<keyword evidence="4" id="KW-0728">SH3 domain</keyword>
<evidence type="ECO:0000256" key="3">
    <source>
        <dbReference type="ARBA" id="ARBA00012406"/>
    </source>
</evidence>
<evidence type="ECO:0000256" key="11">
    <source>
        <dbReference type="ARBA" id="ARBA00047559"/>
    </source>
</evidence>
<dbReference type="EC" id="2.7.11.25" evidence="3"/>
<dbReference type="AlphaFoldDB" id="A0A671SIL2"/>
<evidence type="ECO:0000256" key="4">
    <source>
        <dbReference type="ARBA" id="ARBA00022443"/>
    </source>
</evidence>
<dbReference type="PROSITE" id="PS00107">
    <property type="entry name" value="PROTEIN_KINASE_ATP"/>
    <property type="match status" value="1"/>
</dbReference>
<dbReference type="InterPro" id="IPR051681">
    <property type="entry name" value="Ser/Thr_Kinases-Pseudokinases"/>
</dbReference>
<dbReference type="PANTHER" id="PTHR44329">
    <property type="entry name" value="SERINE/THREONINE-PROTEIN KINASE TNNI3K-RELATED"/>
    <property type="match status" value="1"/>
</dbReference>
<evidence type="ECO:0000256" key="12">
    <source>
        <dbReference type="ARBA" id="ARBA00048329"/>
    </source>
</evidence>
<dbReference type="Gene3D" id="1.10.510.10">
    <property type="entry name" value="Transferase(Phosphotransferase) domain 1"/>
    <property type="match status" value="1"/>
</dbReference>
<dbReference type="SUPFAM" id="SSF56112">
    <property type="entry name" value="Protein kinase-like (PK-like)"/>
    <property type="match status" value="1"/>
</dbReference>
<evidence type="ECO:0000256" key="10">
    <source>
        <dbReference type="ARBA" id="ARBA00022840"/>
    </source>
</evidence>
<organism evidence="15 16">
    <name type="scientific">Sinocyclocheilus anshuiensis</name>
    <dbReference type="NCBI Taxonomy" id="1608454"/>
    <lineage>
        <taxon>Eukaryota</taxon>
        <taxon>Metazoa</taxon>
        <taxon>Chordata</taxon>
        <taxon>Craniata</taxon>
        <taxon>Vertebrata</taxon>
        <taxon>Euteleostomi</taxon>
        <taxon>Actinopterygii</taxon>
        <taxon>Neopterygii</taxon>
        <taxon>Teleostei</taxon>
        <taxon>Ostariophysi</taxon>
        <taxon>Cypriniformes</taxon>
        <taxon>Cyprinidae</taxon>
        <taxon>Cyprininae</taxon>
        <taxon>Sinocyclocheilus</taxon>
    </lineage>
</organism>
<keyword evidence="6" id="KW-0808">Transferase</keyword>
<evidence type="ECO:0000313" key="16">
    <source>
        <dbReference type="Proteomes" id="UP000472260"/>
    </source>
</evidence>
<comment type="cofactor">
    <cofactor evidence="1">
        <name>Mg(2+)</name>
        <dbReference type="ChEBI" id="CHEBI:18420"/>
    </cofactor>
</comment>
<evidence type="ECO:0000256" key="8">
    <source>
        <dbReference type="ARBA" id="ARBA00022741"/>
    </source>
</evidence>
<reference evidence="15" key="2">
    <citation type="submission" date="2025-09" db="UniProtKB">
        <authorList>
            <consortium name="Ensembl"/>
        </authorList>
    </citation>
    <scope>IDENTIFICATION</scope>
</reference>
<dbReference type="PANTHER" id="PTHR44329:SF35">
    <property type="entry name" value="MITOGEN-ACTIVATED PROTEIN KINASE KINASE KINASE 9"/>
    <property type="match status" value="1"/>
</dbReference>
<comment type="catalytic activity">
    <reaction evidence="12">
        <text>L-seryl-[protein] + ATP = O-phospho-L-seryl-[protein] + ADP + H(+)</text>
        <dbReference type="Rhea" id="RHEA:17989"/>
        <dbReference type="Rhea" id="RHEA-COMP:9863"/>
        <dbReference type="Rhea" id="RHEA-COMP:11604"/>
        <dbReference type="ChEBI" id="CHEBI:15378"/>
        <dbReference type="ChEBI" id="CHEBI:29999"/>
        <dbReference type="ChEBI" id="CHEBI:30616"/>
        <dbReference type="ChEBI" id="CHEBI:83421"/>
        <dbReference type="ChEBI" id="CHEBI:456216"/>
        <dbReference type="EC" id="2.7.11.25"/>
    </reaction>
</comment>
<evidence type="ECO:0000256" key="9">
    <source>
        <dbReference type="ARBA" id="ARBA00022777"/>
    </source>
</evidence>
<evidence type="ECO:0000256" key="5">
    <source>
        <dbReference type="ARBA" id="ARBA00022527"/>
    </source>
</evidence>
<reference evidence="15" key="1">
    <citation type="submission" date="2025-08" db="UniProtKB">
        <authorList>
            <consortium name="Ensembl"/>
        </authorList>
    </citation>
    <scope>IDENTIFICATION</scope>
</reference>
<dbReference type="Proteomes" id="UP000472260">
    <property type="component" value="Unassembled WGS sequence"/>
</dbReference>
<evidence type="ECO:0000256" key="7">
    <source>
        <dbReference type="ARBA" id="ARBA00022737"/>
    </source>
</evidence>
<feature type="binding site" evidence="13">
    <location>
        <position position="73"/>
    </location>
    <ligand>
        <name>ATP</name>
        <dbReference type="ChEBI" id="CHEBI:30616"/>
    </ligand>
</feature>
<dbReference type="FunFam" id="1.10.510.10:FF:000076">
    <property type="entry name" value="Mitogen-activated protein kinase kinase kinase"/>
    <property type="match status" value="1"/>
</dbReference>
<comment type="catalytic activity">
    <reaction evidence="11">
        <text>L-threonyl-[protein] + ATP = O-phospho-L-threonyl-[protein] + ADP + H(+)</text>
        <dbReference type="Rhea" id="RHEA:46608"/>
        <dbReference type="Rhea" id="RHEA-COMP:11060"/>
        <dbReference type="Rhea" id="RHEA-COMP:11605"/>
        <dbReference type="ChEBI" id="CHEBI:15378"/>
        <dbReference type="ChEBI" id="CHEBI:30013"/>
        <dbReference type="ChEBI" id="CHEBI:30616"/>
        <dbReference type="ChEBI" id="CHEBI:61977"/>
        <dbReference type="ChEBI" id="CHEBI:456216"/>
        <dbReference type="EC" id="2.7.11.25"/>
    </reaction>
</comment>